<keyword evidence="2" id="KW-0812">Transmembrane</keyword>
<reference evidence="3 4" key="1">
    <citation type="journal article" date="2012" name="Eukaryot. Cell">
        <title>Draft genome sequence of Wickerhamomyces ciferrii NRRL Y-1031 F-60-10.</title>
        <authorList>
            <person name="Schneider J."/>
            <person name="Andrea H."/>
            <person name="Blom J."/>
            <person name="Jaenicke S."/>
            <person name="Ruckert C."/>
            <person name="Schorsch C."/>
            <person name="Szczepanowski R."/>
            <person name="Farwick M."/>
            <person name="Goesmann A."/>
            <person name="Puhler A."/>
            <person name="Schaffer S."/>
            <person name="Tauch A."/>
            <person name="Kohler T."/>
            <person name="Brinkrolf K."/>
        </authorList>
    </citation>
    <scope>NUCLEOTIDE SEQUENCE [LARGE SCALE GENOMIC DNA]</scope>
    <source>
        <strain evidence="4">ATCC 14091 / BCRC 22168 / CBS 111 / JCM 3599 / NBRC 0793 / NRRL Y-1031 F-60-10</strain>
    </source>
</reference>
<feature type="compositionally biased region" description="Acidic residues" evidence="1">
    <location>
        <begin position="115"/>
        <end position="140"/>
    </location>
</feature>
<feature type="transmembrane region" description="Helical" evidence="2">
    <location>
        <begin position="51"/>
        <end position="68"/>
    </location>
</feature>
<comment type="caution">
    <text evidence="3">The sequence shown here is derived from an EMBL/GenBank/DDBJ whole genome shotgun (WGS) entry which is preliminary data.</text>
</comment>
<dbReference type="Proteomes" id="UP000009328">
    <property type="component" value="Unassembled WGS sequence"/>
</dbReference>
<evidence type="ECO:0000313" key="4">
    <source>
        <dbReference type="Proteomes" id="UP000009328"/>
    </source>
</evidence>
<protein>
    <submittedName>
        <fullName evidence="3">Membrane protein</fullName>
    </submittedName>
</protein>
<keyword evidence="4" id="KW-1185">Reference proteome</keyword>
<evidence type="ECO:0000256" key="1">
    <source>
        <dbReference type="SAM" id="MobiDB-lite"/>
    </source>
</evidence>
<evidence type="ECO:0000256" key="2">
    <source>
        <dbReference type="SAM" id="Phobius"/>
    </source>
</evidence>
<dbReference type="HOGENOM" id="CLU_1836680_0_0_1"/>
<keyword evidence="2" id="KW-1133">Transmembrane helix</keyword>
<keyword evidence="2" id="KW-0472">Membrane</keyword>
<accession>K0KR02</accession>
<gene>
    <name evidence="3" type="ORF">BN7_3283</name>
</gene>
<proteinExistence type="predicted"/>
<dbReference type="EMBL" id="CAIF01000088">
    <property type="protein sequence ID" value="CCH43729.1"/>
    <property type="molecule type" value="Genomic_DNA"/>
</dbReference>
<feature type="transmembrane region" description="Helical" evidence="2">
    <location>
        <begin position="80"/>
        <end position="98"/>
    </location>
</feature>
<feature type="region of interest" description="Disordered" evidence="1">
    <location>
        <begin position="102"/>
        <end position="140"/>
    </location>
</feature>
<dbReference type="InParanoid" id="K0KR02"/>
<dbReference type="AlphaFoldDB" id="K0KR02"/>
<evidence type="ECO:0000313" key="3">
    <source>
        <dbReference type="EMBL" id="CCH43729.1"/>
    </source>
</evidence>
<name>K0KR02_WICCF</name>
<organism evidence="3 4">
    <name type="scientific">Wickerhamomyces ciferrii (strain ATCC 14091 / BCRC 22168 / CBS 111 / JCM 3599 / NBRC 0793 / NRRL Y-1031 F-60-10)</name>
    <name type="common">Yeast</name>
    <name type="synonym">Pichia ciferrii</name>
    <dbReference type="NCBI Taxonomy" id="1206466"/>
    <lineage>
        <taxon>Eukaryota</taxon>
        <taxon>Fungi</taxon>
        <taxon>Dikarya</taxon>
        <taxon>Ascomycota</taxon>
        <taxon>Saccharomycotina</taxon>
        <taxon>Saccharomycetes</taxon>
        <taxon>Phaffomycetales</taxon>
        <taxon>Wickerhamomycetaceae</taxon>
        <taxon>Wickerhamomyces</taxon>
    </lineage>
</organism>
<sequence>MSYDLFDDLNFEWDLDLEEAFNQIPNQTHTSYLQYLQQPTSLASYNSSYDLSRFLINIICFIIIKIGYELSAIIQRSSTYDLIVNGLFLIGILGIYSIRIDDDDNKSTSNIGESTTEEDLNTESEEEQDAASDEAENDEE</sequence>